<evidence type="ECO:0000313" key="4">
    <source>
        <dbReference type="Proteomes" id="UP000652761"/>
    </source>
</evidence>
<accession>A0A843XA65</accession>
<dbReference type="GO" id="GO:0009755">
    <property type="term" value="P:hormone-mediated signaling pathway"/>
    <property type="evidence" value="ECO:0007669"/>
    <property type="project" value="TreeGrafter"/>
</dbReference>
<name>A0A843XA65_COLES</name>
<proteinExistence type="inferred from homology"/>
<protein>
    <recommendedName>
        <fullName evidence="2">LOB domain-containing protein</fullName>
    </recommendedName>
</protein>
<keyword evidence="4" id="KW-1185">Reference proteome</keyword>
<evidence type="ECO:0000256" key="1">
    <source>
        <dbReference type="ARBA" id="ARBA00005474"/>
    </source>
</evidence>
<dbReference type="EMBL" id="NMUH01006899">
    <property type="protein sequence ID" value="MQM16226.1"/>
    <property type="molecule type" value="Genomic_DNA"/>
</dbReference>
<dbReference type="PANTHER" id="PTHR31529">
    <property type="entry name" value="LOB DOMAIN CONTAINING PROTEIN"/>
    <property type="match status" value="1"/>
</dbReference>
<dbReference type="PANTHER" id="PTHR31529:SF4">
    <property type="entry name" value="LOB DOMAIN-CONTAINING PROTEIN 30"/>
    <property type="match status" value="1"/>
</dbReference>
<dbReference type="Pfam" id="PF03195">
    <property type="entry name" value="LOB"/>
    <property type="match status" value="1"/>
</dbReference>
<reference evidence="3" key="1">
    <citation type="submission" date="2017-07" db="EMBL/GenBank/DDBJ databases">
        <title>Taro Niue Genome Assembly and Annotation.</title>
        <authorList>
            <person name="Atibalentja N."/>
            <person name="Keating K."/>
            <person name="Fields C.J."/>
        </authorList>
    </citation>
    <scope>NUCLEOTIDE SEQUENCE</scope>
    <source>
        <strain evidence="3">Niue_2</strain>
        <tissue evidence="3">Leaf</tissue>
    </source>
</reference>
<dbReference type="GO" id="GO:0045893">
    <property type="term" value="P:positive regulation of DNA-templated transcription"/>
    <property type="evidence" value="ECO:0007669"/>
    <property type="project" value="TreeGrafter"/>
</dbReference>
<dbReference type="GO" id="GO:0005634">
    <property type="term" value="C:nucleus"/>
    <property type="evidence" value="ECO:0007669"/>
    <property type="project" value="TreeGrafter"/>
</dbReference>
<evidence type="ECO:0000259" key="2">
    <source>
        <dbReference type="PROSITE" id="PS50891"/>
    </source>
</evidence>
<gene>
    <name evidence="3" type="ORF">Taro_049182</name>
</gene>
<feature type="domain" description="LOB" evidence="2">
    <location>
        <begin position="1"/>
        <end position="66"/>
    </location>
</feature>
<dbReference type="Proteomes" id="UP000652761">
    <property type="component" value="Unassembled WGS sequence"/>
</dbReference>
<dbReference type="InterPro" id="IPR004883">
    <property type="entry name" value="LOB"/>
</dbReference>
<dbReference type="AlphaFoldDB" id="A0A843XA65"/>
<sequence length="76" mass="8503">MFGACNVSNLLYRVPVPRRGNAAETICFEAQARLTDPIYGCVASLHTELSVVQMHLLSRRVATDNIPRCSQQQQQQ</sequence>
<dbReference type="PROSITE" id="PS50891">
    <property type="entry name" value="LOB"/>
    <property type="match status" value="1"/>
</dbReference>
<comment type="similarity">
    <text evidence="1">Belongs to the LOB domain-containing protein family.</text>
</comment>
<organism evidence="3 4">
    <name type="scientific">Colocasia esculenta</name>
    <name type="common">Wild taro</name>
    <name type="synonym">Arum esculentum</name>
    <dbReference type="NCBI Taxonomy" id="4460"/>
    <lineage>
        <taxon>Eukaryota</taxon>
        <taxon>Viridiplantae</taxon>
        <taxon>Streptophyta</taxon>
        <taxon>Embryophyta</taxon>
        <taxon>Tracheophyta</taxon>
        <taxon>Spermatophyta</taxon>
        <taxon>Magnoliopsida</taxon>
        <taxon>Liliopsida</taxon>
        <taxon>Araceae</taxon>
        <taxon>Aroideae</taxon>
        <taxon>Colocasieae</taxon>
        <taxon>Colocasia</taxon>
    </lineage>
</organism>
<comment type="caution">
    <text evidence="3">The sequence shown here is derived from an EMBL/GenBank/DDBJ whole genome shotgun (WGS) entry which is preliminary data.</text>
</comment>
<evidence type="ECO:0000313" key="3">
    <source>
        <dbReference type="EMBL" id="MQM16226.1"/>
    </source>
</evidence>
<dbReference type="OrthoDB" id="668748at2759"/>